<dbReference type="EMBL" id="CP078145">
    <property type="protein sequence ID" value="QXN90277.1"/>
    <property type="molecule type" value="Genomic_DNA"/>
</dbReference>
<name>A0ABX8RKW1_NOCIO</name>
<accession>A0ABX8RKW1</accession>
<dbReference type="RefSeq" id="WP_218471149.1">
    <property type="nucleotide sequence ID" value="NZ_BAABJN010000006.1"/>
</dbReference>
<organism evidence="3 4">
    <name type="scientific">Nocardia iowensis</name>
    <dbReference type="NCBI Taxonomy" id="204891"/>
    <lineage>
        <taxon>Bacteria</taxon>
        <taxon>Bacillati</taxon>
        <taxon>Actinomycetota</taxon>
        <taxon>Actinomycetes</taxon>
        <taxon>Mycobacteriales</taxon>
        <taxon>Nocardiaceae</taxon>
        <taxon>Nocardia</taxon>
    </lineage>
</organism>
<dbReference type="InterPro" id="IPR006120">
    <property type="entry name" value="Resolvase_HTH_dom"/>
</dbReference>
<sequence>MARPKKTAPPRSQAAARDGGSRPGKITADDQQRIIELHAQGKGRNEIAEHLGVTRATITYWARKLELRFDESQTAEATAARLEQLKRRRLDLAEMIEAQIPALHQRLWSPVTTYERGLDSLVPVTVPLPPLRDVRDGYTALSLALRSLSELLTSQSNDTVASDRSMLSDLFGKLKAAVDADTQAPSEPNAEDLVGALGADDELERPL</sequence>
<proteinExistence type="predicted"/>
<protein>
    <submittedName>
        <fullName evidence="3">Helix-turn-helix domain-containing protein</fullName>
    </submittedName>
</protein>
<keyword evidence="4" id="KW-1185">Reference proteome</keyword>
<feature type="domain" description="Resolvase HTH" evidence="2">
    <location>
        <begin position="22"/>
        <end position="58"/>
    </location>
</feature>
<feature type="region of interest" description="Disordered" evidence="1">
    <location>
        <begin position="179"/>
        <end position="207"/>
    </location>
</feature>
<evidence type="ECO:0000256" key="1">
    <source>
        <dbReference type="SAM" id="MobiDB-lite"/>
    </source>
</evidence>
<evidence type="ECO:0000313" key="4">
    <source>
        <dbReference type="Proteomes" id="UP000694257"/>
    </source>
</evidence>
<reference evidence="3 4" key="1">
    <citation type="submission" date="2021-07" db="EMBL/GenBank/DDBJ databases">
        <title>Whole Genome Sequence of Nocardia Iowensis.</title>
        <authorList>
            <person name="Lamm A."/>
            <person name="Collins-Fairclough A.M."/>
            <person name="Bunk B."/>
            <person name="Sproer C."/>
        </authorList>
    </citation>
    <scope>NUCLEOTIDE SEQUENCE [LARGE SCALE GENOMIC DNA]</scope>
    <source>
        <strain evidence="3 4">NRRL 5646</strain>
    </source>
</reference>
<evidence type="ECO:0000313" key="3">
    <source>
        <dbReference type="EMBL" id="QXN90277.1"/>
    </source>
</evidence>
<evidence type="ECO:0000259" key="2">
    <source>
        <dbReference type="Pfam" id="PF02796"/>
    </source>
</evidence>
<dbReference type="Pfam" id="PF02796">
    <property type="entry name" value="HTH_7"/>
    <property type="match status" value="1"/>
</dbReference>
<feature type="region of interest" description="Disordered" evidence="1">
    <location>
        <begin position="1"/>
        <end position="29"/>
    </location>
</feature>
<gene>
    <name evidence="3" type="ORF">KV110_33435</name>
</gene>
<dbReference type="Proteomes" id="UP000694257">
    <property type="component" value="Chromosome"/>
</dbReference>